<evidence type="ECO:0000256" key="3">
    <source>
        <dbReference type="ARBA" id="ARBA00019010"/>
    </source>
</evidence>
<evidence type="ECO:0000256" key="9">
    <source>
        <dbReference type="ARBA" id="ARBA00022842"/>
    </source>
</evidence>
<dbReference type="Gene3D" id="3.40.50.300">
    <property type="entry name" value="P-loop containing nucleotide triphosphate hydrolases"/>
    <property type="match status" value="1"/>
</dbReference>
<dbReference type="GO" id="GO:0005737">
    <property type="term" value="C:cytoplasm"/>
    <property type="evidence" value="ECO:0007669"/>
    <property type="project" value="UniProtKB-SubCell"/>
</dbReference>
<dbReference type="PANTHER" id="PTHR33540">
    <property type="entry name" value="TRNA THREONYLCARBAMOYLADENOSINE BIOSYNTHESIS PROTEIN TSAE"/>
    <property type="match status" value="1"/>
</dbReference>
<evidence type="ECO:0000313" key="12">
    <source>
        <dbReference type="Proteomes" id="UP000070394"/>
    </source>
</evidence>
<comment type="caution">
    <text evidence="11">The sequence shown here is derived from an EMBL/GenBank/DDBJ whole genome shotgun (WGS) entry which is preliminary data.</text>
</comment>
<keyword evidence="4" id="KW-0963">Cytoplasm</keyword>
<dbReference type="Proteomes" id="UP000070394">
    <property type="component" value="Unassembled WGS sequence"/>
</dbReference>
<evidence type="ECO:0000256" key="1">
    <source>
        <dbReference type="ARBA" id="ARBA00004496"/>
    </source>
</evidence>
<dbReference type="InterPro" id="IPR027417">
    <property type="entry name" value="P-loop_NTPase"/>
</dbReference>
<protein>
    <recommendedName>
        <fullName evidence="3">tRNA threonylcarbamoyladenosine biosynthesis protein TsaE</fullName>
    </recommendedName>
    <alternativeName>
        <fullName evidence="10">t(6)A37 threonylcarbamoyladenosine biosynthesis protein TsaE</fullName>
    </alternativeName>
</protein>
<dbReference type="PATRIC" id="fig|467210.3.peg.2139"/>
<evidence type="ECO:0000256" key="5">
    <source>
        <dbReference type="ARBA" id="ARBA00022694"/>
    </source>
</evidence>
<dbReference type="RefSeq" id="WP_060931790.1">
    <property type="nucleotide sequence ID" value="NZ_KQ959840.1"/>
</dbReference>
<evidence type="ECO:0000313" key="11">
    <source>
        <dbReference type="EMBL" id="KXB55356.1"/>
    </source>
</evidence>
<evidence type="ECO:0000256" key="10">
    <source>
        <dbReference type="ARBA" id="ARBA00032441"/>
    </source>
</evidence>
<keyword evidence="8" id="KW-0067">ATP-binding</keyword>
<dbReference type="SUPFAM" id="SSF52540">
    <property type="entry name" value="P-loop containing nucleoside triphosphate hydrolases"/>
    <property type="match status" value="1"/>
</dbReference>
<organism evidence="11 12">
    <name type="scientific">Lachnoanaerobaculum saburreum</name>
    <dbReference type="NCBI Taxonomy" id="467210"/>
    <lineage>
        <taxon>Bacteria</taxon>
        <taxon>Bacillati</taxon>
        <taxon>Bacillota</taxon>
        <taxon>Clostridia</taxon>
        <taxon>Lachnospirales</taxon>
        <taxon>Lachnospiraceae</taxon>
        <taxon>Lachnoanaerobaculum</taxon>
    </lineage>
</organism>
<dbReference type="AlphaFoldDB" id="A0A133ZIS7"/>
<keyword evidence="6" id="KW-0479">Metal-binding</keyword>
<comment type="subcellular location">
    <subcellularLocation>
        <location evidence="1">Cytoplasm</location>
    </subcellularLocation>
</comment>
<dbReference type="GO" id="GO:0002949">
    <property type="term" value="P:tRNA threonylcarbamoyladenosine modification"/>
    <property type="evidence" value="ECO:0007669"/>
    <property type="project" value="InterPro"/>
</dbReference>
<dbReference type="GO" id="GO:0016787">
    <property type="term" value="F:hydrolase activity"/>
    <property type="evidence" value="ECO:0007669"/>
    <property type="project" value="UniProtKB-KW"/>
</dbReference>
<keyword evidence="9" id="KW-0460">Magnesium</keyword>
<dbReference type="InterPro" id="IPR003442">
    <property type="entry name" value="T6A_TsaE"/>
</dbReference>
<evidence type="ECO:0000256" key="8">
    <source>
        <dbReference type="ARBA" id="ARBA00022840"/>
    </source>
</evidence>
<keyword evidence="7" id="KW-0547">Nucleotide-binding</keyword>
<reference evidence="12" key="1">
    <citation type="submission" date="2016-01" db="EMBL/GenBank/DDBJ databases">
        <authorList>
            <person name="Mitreva M."/>
            <person name="Pepin K.H."/>
            <person name="Mihindukulasuriya K.A."/>
            <person name="Fulton R."/>
            <person name="Fronick C."/>
            <person name="O'Laughlin M."/>
            <person name="Miner T."/>
            <person name="Herter B."/>
            <person name="Rosa B.A."/>
            <person name="Cordes M."/>
            <person name="Tomlinson C."/>
            <person name="Wollam A."/>
            <person name="Palsikar V.B."/>
            <person name="Mardis E.R."/>
            <person name="Wilson R.K."/>
        </authorList>
    </citation>
    <scope>NUCLEOTIDE SEQUENCE [LARGE SCALE GENOMIC DNA]</scope>
    <source>
        <strain evidence="12">DNF00896</strain>
    </source>
</reference>
<dbReference type="GO" id="GO:0046872">
    <property type="term" value="F:metal ion binding"/>
    <property type="evidence" value="ECO:0007669"/>
    <property type="project" value="UniProtKB-KW"/>
</dbReference>
<sequence length="153" mass="17331">MSKIVFDSFCDKDTFDIAYRLANILKKRSGPVAVCLDGELGVGKTVFAKGIGAGLNIKRDIVSPTFNIVKTYEGDKRLHHFDVYRISDISELDEIGFDEFLFDDAVILIEWSTLIEEALPKDVIRVVISKNLEKGFDYREVAVEGMDDEDFRN</sequence>
<name>A0A133ZIS7_9FIRM</name>
<keyword evidence="11" id="KW-0378">Hydrolase</keyword>
<evidence type="ECO:0000256" key="2">
    <source>
        <dbReference type="ARBA" id="ARBA00007599"/>
    </source>
</evidence>
<keyword evidence="12" id="KW-1185">Reference proteome</keyword>
<dbReference type="NCBIfam" id="TIGR00150">
    <property type="entry name" value="T6A_YjeE"/>
    <property type="match status" value="1"/>
</dbReference>
<keyword evidence="5" id="KW-0819">tRNA processing</keyword>
<dbReference type="EMBL" id="LSDA01000113">
    <property type="protein sequence ID" value="KXB55356.1"/>
    <property type="molecule type" value="Genomic_DNA"/>
</dbReference>
<comment type="similarity">
    <text evidence="2">Belongs to the TsaE family.</text>
</comment>
<proteinExistence type="inferred from homology"/>
<dbReference type="Pfam" id="PF02367">
    <property type="entry name" value="TsaE"/>
    <property type="match status" value="1"/>
</dbReference>
<evidence type="ECO:0000256" key="6">
    <source>
        <dbReference type="ARBA" id="ARBA00022723"/>
    </source>
</evidence>
<gene>
    <name evidence="11" type="ORF">HMPREF1866_02161</name>
</gene>
<evidence type="ECO:0000256" key="4">
    <source>
        <dbReference type="ARBA" id="ARBA00022490"/>
    </source>
</evidence>
<evidence type="ECO:0000256" key="7">
    <source>
        <dbReference type="ARBA" id="ARBA00022741"/>
    </source>
</evidence>
<accession>A0A133ZIS7</accession>
<dbReference type="PANTHER" id="PTHR33540:SF2">
    <property type="entry name" value="TRNA THREONYLCARBAMOYLADENOSINE BIOSYNTHESIS PROTEIN TSAE"/>
    <property type="match status" value="1"/>
</dbReference>
<dbReference type="GO" id="GO:0005524">
    <property type="term" value="F:ATP binding"/>
    <property type="evidence" value="ECO:0007669"/>
    <property type="project" value="UniProtKB-KW"/>
</dbReference>
<dbReference type="STRING" id="467210.HMPREF1866_02161"/>
<dbReference type="OrthoDB" id="9815896at2"/>